<dbReference type="GO" id="GO:0006098">
    <property type="term" value="P:pentose-phosphate shunt"/>
    <property type="evidence" value="ECO:0007669"/>
    <property type="project" value="UniProtKB-UniPathway"/>
</dbReference>
<dbReference type="RefSeq" id="WP_122201663.1">
    <property type="nucleotide sequence ID" value="NZ_CABJFV010000008.1"/>
</dbReference>
<protein>
    <recommendedName>
        <fullName evidence="6 7">6-phosphogluconolactonase</fullName>
        <shortName evidence="7">6PGL</shortName>
        <ecNumber evidence="5 7">3.1.1.31</ecNumber>
    </recommendedName>
</protein>
<dbReference type="Gene3D" id="3.40.50.1360">
    <property type="match status" value="1"/>
</dbReference>
<comment type="function">
    <text evidence="2 7">Hydrolysis of 6-phosphogluconolactone to 6-phosphogluconate.</text>
</comment>
<comment type="catalytic activity">
    <reaction evidence="1 7">
        <text>6-phospho-D-glucono-1,5-lactone + H2O = 6-phospho-D-gluconate + H(+)</text>
        <dbReference type="Rhea" id="RHEA:12556"/>
        <dbReference type="ChEBI" id="CHEBI:15377"/>
        <dbReference type="ChEBI" id="CHEBI:15378"/>
        <dbReference type="ChEBI" id="CHEBI:57955"/>
        <dbReference type="ChEBI" id="CHEBI:58759"/>
        <dbReference type="EC" id="3.1.1.31"/>
    </reaction>
</comment>
<comment type="similarity">
    <text evidence="4 7">Belongs to the glucosamine/galactosamine-6-phosphate isomerase family. 6-phosphogluconolactonase subfamily.</text>
</comment>
<dbReference type="EC" id="3.1.1.31" evidence="5 7"/>
<comment type="caution">
    <text evidence="9">The sequence shown here is derived from an EMBL/GenBank/DDBJ whole genome shotgun (WGS) entry which is preliminary data.</text>
</comment>
<organism evidence="9 10">
    <name type="scientific">Bacteroides nordii</name>
    <dbReference type="NCBI Taxonomy" id="291645"/>
    <lineage>
        <taxon>Bacteria</taxon>
        <taxon>Pseudomonadati</taxon>
        <taxon>Bacteroidota</taxon>
        <taxon>Bacteroidia</taxon>
        <taxon>Bacteroidales</taxon>
        <taxon>Bacteroidaceae</taxon>
        <taxon>Bacteroides</taxon>
    </lineage>
</organism>
<evidence type="ECO:0000256" key="6">
    <source>
        <dbReference type="ARBA" id="ARBA00020337"/>
    </source>
</evidence>
<evidence type="ECO:0000256" key="1">
    <source>
        <dbReference type="ARBA" id="ARBA00000832"/>
    </source>
</evidence>
<dbReference type="Pfam" id="PF01182">
    <property type="entry name" value="Glucosamine_iso"/>
    <property type="match status" value="1"/>
</dbReference>
<dbReference type="EMBL" id="QSGO01000008">
    <property type="protein sequence ID" value="RHB34746.1"/>
    <property type="molecule type" value="Genomic_DNA"/>
</dbReference>
<dbReference type="InterPro" id="IPR037171">
    <property type="entry name" value="NagB/RpiA_transferase-like"/>
</dbReference>
<reference evidence="9 10" key="1">
    <citation type="submission" date="2018-08" db="EMBL/GenBank/DDBJ databases">
        <title>A genome reference for cultivated species of the human gut microbiota.</title>
        <authorList>
            <person name="Zou Y."/>
            <person name="Xue W."/>
            <person name="Luo G."/>
        </authorList>
    </citation>
    <scope>NUCLEOTIDE SEQUENCE [LARGE SCALE GENOMIC DNA]</scope>
    <source>
        <strain evidence="9 10">AM40-30BH</strain>
    </source>
</reference>
<dbReference type="PANTHER" id="PTHR11054:SF0">
    <property type="entry name" value="6-PHOSPHOGLUCONOLACTONASE"/>
    <property type="match status" value="1"/>
</dbReference>
<proteinExistence type="inferred from homology"/>
<dbReference type="PANTHER" id="PTHR11054">
    <property type="entry name" value="6-PHOSPHOGLUCONOLACTONASE"/>
    <property type="match status" value="1"/>
</dbReference>
<evidence type="ECO:0000256" key="5">
    <source>
        <dbReference type="ARBA" id="ARBA00013198"/>
    </source>
</evidence>
<sequence length="242" mass="26961">MKPFIYPSSIETARALILHLIKIMIDEPGRTFNIALSGGSTPALMFDLWANEYSDITPWTRMKVFFVDERCVPPENSDSNYGMVRSLLVGVVPIDYENVFRIRGEDRPDKEAVRYSKVVESQVPMQDGWPVFDVILLGAGGDGHTSSIFPGQEKLLSSDRIYEVSYNPSNGQKRIAMTGCPIVNARRVIFLITGRSKAEVVEEICTSGDTGPAAYIAHHAKNVELFLDDYAAANINREEIPD</sequence>
<name>A0A413VMD2_9BACE</name>
<dbReference type="NCBIfam" id="TIGR01198">
    <property type="entry name" value="pgl"/>
    <property type="match status" value="1"/>
</dbReference>
<evidence type="ECO:0000313" key="10">
    <source>
        <dbReference type="Proteomes" id="UP000284379"/>
    </source>
</evidence>
<evidence type="ECO:0000256" key="7">
    <source>
        <dbReference type="RuleBase" id="RU365095"/>
    </source>
</evidence>
<evidence type="ECO:0000259" key="8">
    <source>
        <dbReference type="Pfam" id="PF01182"/>
    </source>
</evidence>
<comment type="pathway">
    <text evidence="3 7">Carbohydrate degradation; pentose phosphate pathway; D-ribulose 5-phosphate from D-glucose 6-phosphate (oxidative stage): step 2/3.</text>
</comment>
<feature type="domain" description="Glucosamine/galactosamine-6-phosphate isomerase" evidence="8">
    <location>
        <begin position="11"/>
        <end position="221"/>
    </location>
</feature>
<evidence type="ECO:0000313" key="9">
    <source>
        <dbReference type="EMBL" id="RHB34746.1"/>
    </source>
</evidence>
<dbReference type="GO" id="GO:0017057">
    <property type="term" value="F:6-phosphogluconolactonase activity"/>
    <property type="evidence" value="ECO:0007669"/>
    <property type="project" value="UniProtKB-UniRule"/>
</dbReference>
<dbReference type="InterPro" id="IPR006148">
    <property type="entry name" value="Glc/Gal-6P_isomerase"/>
</dbReference>
<dbReference type="InterPro" id="IPR039104">
    <property type="entry name" value="6PGL"/>
</dbReference>
<accession>A0A413VMD2</accession>
<dbReference type="GO" id="GO:0005975">
    <property type="term" value="P:carbohydrate metabolic process"/>
    <property type="evidence" value="ECO:0007669"/>
    <property type="project" value="UniProtKB-UniRule"/>
</dbReference>
<dbReference type="UniPathway" id="UPA00115">
    <property type="reaction ID" value="UER00409"/>
</dbReference>
<dbReference type="AlphaFoldDB" id="A0A413VMD2"/>
<dbReference type="CDD" id="cd01400">
    <property type="entry name" value="6PGL"/>
    <property type="match status" value="1"/>
</dbReference>
<keyword evidence="7 9" id="KW-0378">Hydrolase</keyword>
<dbReference type="Proteomes" id="UP000284379">
    <property type="component" value="Unassembled WGS sequence"/>
</dbReference>
<evidence type="ECO:0000256" key="3">
    <source>
        <dbReference type="ARBA" id="ARBA00004961"/>
    </source>
</evidence>
<dbReference type="SUPFAM" id="SSF100950">
    <property type="entry name" value="NagB/RpiA/CoA transferase-like"/>
    <property type="match status" value="1"/>
</dbReference>
<dbReference type="InterPro" id="IPR005900">
    <property type="entry name" value="6-phosphogluconolactonase_DevB"/>
</dbReference>
<evidence type="ECO:0000256" key="2">
    <source>
        <dbReference type="ARBA" id="ARBA00002681"/>
    </source>
</evidence>
<evidence type="ECO:0000256" key="4">
    <source>
        <dbReference type="ARBA" id="ARBA00010662"/>
    </source>
</evidence>
<gene>
    <name evidence="7 9" type="primary">pgl</name>
    <name evidence="9" type="ORF">DW888_12370</name>
</gene>